<gene>
    <name evidence="4" type="ORF">JDV02_000039</name>
</gene>
<organism evidence="4 5">
    <name type="scientific">Purpureocillium takamizusanense</name>
    <dbReference type="NCBI Taxonomy" id="2060973"/>
    <lineage>
        <taxon>Eukaryota</taxon>
        <taxon>Fungi</taxon>
        <taxon>Dikarya</taxon>
        <taxon>Ascomycota</taxon>
        <taxon>Pezizomycotina</taxon>
        <taxon>Sordariomycetes</taxon>
        <taxon>Hypocreomycetidae</taxon>
        <taxon>Hypocreales</taxon>
        <taxon>Ophiocordycipitaceae</taxon>
        <taxon>Purpureocillium</taxon>
    </lineage>
</organism>
<comment type="similarity">
    <text evidence="2">Belongs to the class I-like SAM-binding methyltransferase superfamily. Erg6/SMT family.</text>
</comment>
<name>A0A9Q8Q6C9_9HYPO</name>
<dbReference type="Gene3D" id="3.40.50.150">
    <property type="entry name" value="Vaccinia Virus protein VP39"/>
    <property type="match status" value="1"/>
</dbReference>
<dbReference type="GO" id="GO:0005783">
    <property type="term" value="C:endoplasmic reticulum"/>
    <property type="evidence" value="ECO:0007669"/>
    <property type="project" value="TreeGrafter"/>
</dbReference>
<sequence length="284" mass="30563">MSATDGAPNKSEAATYTHGHHASVLRSHAWRTAANSAAFLLPHVAPSMRVLDIGCGPGTITVDLAALVPQGHVTGLERAGDVLEKARALAAERGVANIDFVVGDANALDFPDGSFDVVFCHQVLQHVKDPVGILREMRRVARPGSGIVAARESDYGAFSWHPDVDGMEDWRALYRRVATANGGEPDAGRMVHAWARRAGFAPADVSASSTSWCYSTPEEIAWWSGLWAERTVASSFAETAKEAGVATEDELAKASDVWKRWGSEEDAWFAVPSGEVICRRRAEP</sequence>
<dbReference type="GO" id="GO:0016126">
    <property type="term" value="P:sterol biosynthetic process"/>
    <property type="evidence" value="ECO:0007669"/>
    <property type="project" value="TreeGrafter"/>
</dbReference>
<evidence type="ECO:0000256" key="1">
    <source>
        <dbReference type="ARBA" id="ARBA00022679"/>
    </source>
</evidence>
<dbReference type="RefSeq" id="XP_047836763.1">
    <property type="nucleotide sequence ID" value="XM_047980806.1"/>
</dbReference>
<proteinExistence type="inferred from homology"/>
<dbReference type="AlphaFoldDB" id="A0A9Q8Q6C9"/>
<evidence type="ECO:0000256" key="2">
    <source>
        <dbReference type="ARBA" id="ARBA00038188"/>
    </source>
</evidence>
<dbReference type="CDD" id="cd02440">
    <property type="entry name" value="AdoMet_MTases"/>
    <property type="match status" value="1"/>
</dbReference>
<reference evidence="4" key="1">
    <citation type="submission" date="2021-11" db="EMBL/GenBank/DDBJ databases">
        <title>Purpureocillium_takamizusanense_genome.</title>
        <authorList>
            <person name="Nguyen N.-H."/>
        </authorList>
    </citation>
    <scope>NUCLEOTIDE SEQUENCE</scope>
    <source>
        <strain evidence="4">PT3</strain>
    </source>
</reference>
<dbReference type="GO" id="GO:0003838">
    <property type="term" value="F:sterol 24-C-methyltransferase activity"/>
    <property type="evidence" value="ECO:0007669"/>
    <property type="project" value="TreeGrafter"/>
</dbReference>
<evidence type="ECO:0000313" key="5">
    <source>
        <dbReference type="Proteomes" id="UP000829364"/>
    </source>
</evidence>
<feature type="domain" description="Methyltransferase" evidence="3">
    <location>
        <begin position="47"/>
        <end position="153"/>
    </location>
</feature>
<dbReference type="InterPro" id="IPR050447">
    <property type="entry name" value="Erg6_SMT_methyltransf"/>
</dbReference>
<dbReference type="Pfam" id="PF13847">
    <property type="entry name" value="Methyltransf_31"/>
    <property type="match status" value="1"/>
</dbReference>
<protein>
    <recommendedName>
        <fullName evidence="3">Methyltransferase domain-containing protein</fullName>
    </recommendedName>
</protein>
<accession>A0A9Q8Q6C9</accession>
<dbReference type="PANTHER" id="PTHR44068:SF1">
    <property type="entry name" value="HYPOTHETICAL LOC100005854"/>
    <property type="match status" value="1"/>
</dbReference>
<evidence type="ECO:0000313" key="4">
    <source>
        <dbReference type="EMBL" id="UNI13282.1"/>
    </source>
</evidence>
<dbReference type="Proteomes" id="UP000829364">
    <property type="component" value="Chromosome 1"/>
</dbReference>
<dbReference type="PANTHER" id="PTHR44068">
    <property type="entry name" value="ZGC:194242"/>
    <property type="match status" value="1"/>
</dbReference>
<keyword evidence="5" id="KW-1185">Reference proteome</keyword>
<dbReference type="SUPFAM" id="SSF53335">
    <property type="entry name" value="S-adenosyl-L-methionine-dependent methyltransferases"/>
    <property type="match status" value="1"/>
</dbReference>
<evidence type="ECO:0000259" key="3">
    <source>
        <dbReference type="Pfam" id="PF13847"/>
    </source>
</evidence>
<dbReference type="InterPro" id="IPR029063">
    <property type="entry name" value="SAM-dependent_MTases_sf"/>
</dbReference>
<dbReference type="OrthoDB" id="10017101at2759"/>
<dbReference type="InterPro" id="IPR025714">
    <property type="entry name" value="Methyltranfer_dom"/>
</dbReference>
<dbReference type="EMBL" id="CP086354">
    <property type="protein sequence ID" value="UNI13282.1"/>
    <property type="molecule type" value="Genomic_DNA"/>
</dbReference>
<keyword evidence="1" id="KW-0808">Transferase</keyword>
<dbReference type="KEGG" id="ptkz:JDV02_000039"/>
<dbReference type="GeneID" id="72062006"/>